<keyword evidence="5" id="KW-0328">Glycosyltransferase</keyword>
<evidence type="ECO:0000259" key="13">
    <source>
        <dbReference type="Pfam" id="PF02434"/>
    </source>
</evidence>
<evidence type="ECO:0000256" key="7">
    <source>
        <dbReference type="ARBA" id="ARBA00022692"/>
    </source>
</evidence>
<reference evidence="14" key="1">
    <citation type="submission" date="2021-10" db="EMBL/GenBank/DDBJ databases">
        <title>Tropical sea cucumber genome reveals ecological adaptation and Cuvierian tubules defense mechanism.</title>
        <authorList>
            <person name="Chen T."/>
        </authorList>
    </citation>
    <scope>NUCLEOTIDE SEQUENCE</scope>
    <source>
        <strain evidence="14">Nanhai2018</strain>
        <tissue evidence="14">Muscle</tissue>
    </source>
</reference>
<keyword evidence="10" id="KW-1133">Transmembrane helix</keyword>
<keyword evidence="9" id="KW-0735">Signal-anchor</keyword>
<keyword evidence="11" id="KW-0472">Membrane</keyword>
<dbReference type="Gene3D" id="3.90.550.50">
    <property type="match status" value="1"/>
</dbReference>
<dbReference type="InterPro" id="IPR026050">
    <property type="entry name" value="C1GALT1/C1GALT1_chp1"/>
</dbReference>
<comment type="subcellular location">
    <subcellularLocation>
        <location evidence="1">Membrane</location>
        <topology evidence="1">Single-pass type II membrane protein</topology>
    </subcellularLocation>
</comment>
<evidence type="ECO:0000256" key="2">
    <source>
        <dbReference type="ARBA" id="ARBA00004922"/>
    </source>
</evidence>
<feature type="compositionally biased region" description="Basic and acidic residues" evidence="12">
    <location>
        <begin position="436"/>
        <end position="447"/>
    </location>
</feature>
<feature type="region of interest" description="Disordered" evidence="12">
    <location>
        <begin position="360"/>
        <end position="447"/>
    </location>
</feature>
<evidence type="ECO:0000256" key="5">
    <source>
        <dbReference type="ARBA" id="ARBA00022676"/>
    </source>
</evidence>
<proteinExistence type="inferred from homology"/>
<name>A0A9Q1BGL8_HOLLE</name>
<keyword evidence="7" id="KW-0812">Transmembrane</keyword>
<keyword evidence="6" id="KW-0808">Transferase</keyword>
<dbReference type="PANTHER" id="PTHR23033">
    <property type="entry name" value="BETA1,3-GALACTOSYLTRANSFERASE"/>
    <property type="match status" value="1"/>
</dbReference>
<keyword evidence="8" id="KW-0547">Nucleotide-binding</keyword>
<evidence type="ECO:0000313" key="14">
    <source>
        <dbReference type="EMBL" id="KAJ8024439.1"/>
    </source>
</evidence>
<feature type="compositionally biased region" description="Basic and acidic residues" evidence="12">
    <location>
        <begin position="376"/>
        <end position="391"/>
    </location>
</feature>
<dbReference type="GO" id="GO:0000166">
    <property type="term" value="F:nucleotide binding"/>
    <property type="evidence" value="ECO:0007669"/>
    <property type="project" value="UniProtKB-KW"/>
</dbReference>
<dbReference type="PANTHER" id="PTHR23033:SF14">
    <property type="entry name" value="GLYCOPROTEIN-N-ACETYLGALACTOSAMINE 3-BETA-GALACTOSYLTRANSFERASE 1-RELATED"/>
    <property type="match status" value="1"/>
</dbReference>
<gene>
    <name evidence="14" type="ORF">HOLleu_34348</name>
</gene>
<evidence type="ECO:0000256" key="10">
    <source>
        <dbReference type="ARBA" id="ARBA00022989"/>
    </source>
</evidence>
<evidence type="ECO:0000256" key="6">
    <source>
        <dbReference type="ARBA" id="ARBA00022679"/>
    </source>
</evidence>
<feature type="domain" description="Fringe-like glycosyltransferase" evidence="13">
    <location>
        <begin position="117"/>
        <end position="262"/>
    </location>
</feature>
<evidence type="ECO:0000256" key="8">
    <source>
        <dbReference type="ARBA" id="ARBA00022741"/>
    </source>
</evidence>
<dbReference type="InterPro" id="IPR003378">
    <property type="entry name" value="Fringe-like_glycosylTrfase"/>
</dbReference>
<accession>A0A9Q1BGL8</accession>
<dbReference type="Pfam" id="PF02434">
    <property type="entry name" value="Fringe"/>
    <property type="match status" value="1"/>
</dbReference>
<organism evidence="14 15">
    <name type="scientific">Holothuria leucospilota</name>
    <name type="common">Black long sea cucumber</name>
    <name type="synonym">Mertensiothuria leucospilota</name>
    <dbReference type="NCBI Taxonomy" id="206669"/>
    <lineage>
        <taxon>Eukaryota</taxon>
        <taxon>Metazoa</taxon>
        <taxon>Echinodermata</taxon>
        <taxon>Eleutherozoa</taxon>
        <taxon>Echinozoa</taxon>
        <taxon>Holothuroidea</taxon>
        <taxon>Aspidochirotacea</taxon>
        <taxon>Aspidochirotida</taxon>
        <taxon>Holothuriidae</taxon>
        <taxon>Holothuria</taxon>
    </lineage>
</organism>
<evidence type="ECO:0000256" key="3">
    <source>
        <dbReference type="ARBA" id="ARBA00006462"/>
    </source>
</evidence>
<dbReference type="OrthoDB" id="414175at2759"/>
<feature type="compositionally biased region" description="Basic residues" evidence="12">
    <location>
        <begin position="392"/>
        <end position="403"/>
    </location>
</feature>
<keyword evidence="15" id="KW-1185">Reference proteome</keyword>
<dbReference type="GO" id="GO:0016263">
    <property type="term" value="F:glycoprotein-N-acetylgalactosamine 3-beta-galactosyltransferase activity"/>
    <property type="evidence" value="ECO:0007669"/>
    <property type="project" value="UniProtKB-EC"/>
</dbReference>
<sequence>MACRRILANSSNIRQHFIKFLLGVFLGSVITHIGSKHSRIDANFYLKDYLQKGNYSSTPVTNANRVSRHNYEDGELQHREIAVLGEDDLSNWMSSRIRILCWIMTSPATLQEKATHVKATWARRCNIVLFISSENTSFPTVAVSDHEGRKYLWKKTSGAFDYIYKHYLDKADWFLKADDDTYVIVENLRKLLSTYNSEKAIYFGRKYKFPHNTKVIYMQGGAGYVLSRKAVELLVGKIFKSDFYASYINHLPSEDIMISKLLMKEKVKEGYSRDGIHEKFHAVSPEETIVPIKHVLTNFSFYPVKQGPECCSDYTISFHYVTPDMMHWLEYMVYHLRPFGVGYHACPADIRRIVGLPEVPADGSANEIEGQNITNEETKEEMLENKSEEKQKSKKIRAPSKRGKKEEKVNADVNRKESPGKKVGNNRNQNKRRRKWEQVKGRNEKSR</sequence>
<evidence type="ECO:0000256" key="11">
    <source>
        <dbReference type="ARBA" id="ARBA00023136"/>
    </source>
</evidence>
<comment type="pathway">
    <text evidence="2">Protein modification; protein glycosylation.</text>
</comment>
<dbReference type="EMBL" id="JAIZAY010000018">
    <property type="protein sequence ID" value="KAJ8024439.1"/>
    <property type="molecule type" value="Genomic_DNA"/>
</dbReference>
<comment type="similarity">
    <text evidence="3">Belongs to the glycosyltransferase 31 family. Beta3-Gal-T subfamily.</text>
</comment>
<dbReference type="AlphaFoldDB" id="A0A9Q1BGL8"/>
<protein>
    <recommendedName>
        <fullName evidence="4">N-acetylgalactosaminide beta-1,3-galactosyltransferase</fullName>
        <ecNumber evidence="4">2.4.1.122</ecNumber>
    </recommendedName>
</protein>
<evidence type="ECO:0000256" key="9">
    <source>
        <dbReference type="ARBA" id="ARBA00022968"/>
    </source>
</evidence>
<evidence type="ECO:0000256" key="4">
    <source>
        <dbReference type="ARBA" id="ARBA00012557"/>
    </source>
</evidence>
<comment type="caution">
    <text evidence="14">The sequence shown here is derived from an EMBL/GenBank/DDBJ whole genome shotgun (WGS) entry which is preliminary data.</text>
</comment>
<feature type="compositionally biased region" description="Basic and acidic residues" evidence="12">
    <location>
        <begin position="404"/>
        <end position="420"/>
    </location>
</feature>
<dbReference type="Proteomes" id="UP001152320">
    <property type="component" value="Chromosome 18"/>
</dbReference>
<dbReference type="EC" id="2.4.1.122" evidence="4"/>
<evidence type="ECO:0000256" key="1">
    <source>
        <dbReference type="ARBA" id="ARBA00004606"/>
    </source>
</evidence>
<evidence type="ECO:0000313" key="15">
    <source>
        <dbReference type="Proteomes" id="UP001152320"/>
    </source>
</evidence>
<evidence type="ECO:0000256" key="12">
    <source>
        <dbReference type="SAM" id="MobiDB-lite"/>
    </source>
</evidence>
<dbReference type="GO" id="GO:0016020">
    <property type="term" value="C:membrane"/>
    <property type="evidence" value="ECO:0007669"/>
    <property type="project" value="UniProtKB-SubCell"/>
</dbReference>